<dbReference type="OrthoDB" id="2344312at2759"/>
<evidence type="ECO:0000259" key="2">
    <source>
        <dbReference type="Pfam" id="PF24840"/>
    </source>
</evidence>
<gene>
    <name evidence="3" type="ORF">F5X68DRAFT_225529</name>
</gene>
<evidence type="ECO:0000256" key="1">
    <source>
        <dbReference type="SAM" id="Phobius"/>
    </source>
</evidence>
<organism evidence="3 4">
    <name type="scientific">Plectosphaerella plurivora</name>
    <dbReference type="NCBI Taxonomy" id="936078"/>
    <lineage>
        <taxon>Eukaryota</taxon>
        <taxon>Fungi</taxon>
        <taxon>Dikarya</taxon>
        <taxon>Ascomycota</taxon>
        <taxon>Pezizomycotina</taxon>
        <taxon>Sordariomycetes</taxon>
        <taxon>Hypocreomycetidae</taxon>
        <taxon>Glomerellales</taxon>
        <taxon>Plectosphaerellaceae</taxon>
        <taxon>Plectosphaerella</taxon>
    </lineage>
</organism>
<dbReference type="EMBL" id="JAGSXJ010000039">
    <property type="protein sequence ID" value="KAH6664742.1"/>
    <property type="molecule type" value="Genomic_DNA"/>
</dbReference>
<comment type="caution">
    <text evidence="3">The sequence shown here is derived from an EMBL/GenBank/DDBJ whole genome shotgun (WGS) entry which is preliminary data.</text>
</comment>
<keyword evidence="4" id="KW-1185">Reference proteome</keyword>
<reference evidence="3" key="1">
    <citation type="journal article" date="2021" name="Nat. Commun.">
        <title>Genetic determinants of endophytism in the Arabidopsis root mycobiome.</title>
        <authorList>
            <person name="Mesny F."/>
            <person name="Miyauchi S."/>
            <person name="Thiergart T."/>
            <person name="Pickel B."/>
            <person name="Atanasova L."/>
            <person name="Karlsson M."/>
            <person name="Huettel B."/>
            <person name="Barry K.W."/>
            <person name="Haridas S."/>
            <person name="Chen C."/>
            <person name="Bauer D."/>
            <person name="Andreopoulos W."/>
            <person name="Pangilinan J."/>
            <person name="LaButti K."/>
            <person name="Riley R."/>
            <person name="Lipzen A."/>
            <person name="Clum A."/>
            <person name="Drula E."/>
            <person name="Henrissat B."/>
            <person name="Kohler A."/>
            <person name="Grigoriev I.V."/>
            <person name="Martin F.M."/>
            <person name="Hacquard S."/>
        </authorList>
    </citation>
    <scope>NUCLEOTIDE SEQUENCE</scope>
    <source>
        <strain evidence="3">MPI-SDFR-AT-0117</strain>
    </source>
</reference>
<feature type="transmembrane region" description="Helical" evidence="1">
    <location>
        <begin position="93"/>
        <end position="111"/>
    </location>
</feature>
<keyword evidence="1" id="KW-0812">Transmembrane</keyword>
<keyword evidence="1" id="KW-1133">Transmembrane helix</keyword>
<name>A0A9P8V1D6_9PEZI</name>
<dbReference type="Proteomes" id="UP000770015">
    <property type="component" value="Unassembled WGS sequence"/>
</dbReference>
<evidence type="ECO:0000313" key="3">
    <source>
        <dbReference type="EMBL" id="KAH6664742.1"/>
    </source>
</evidence>
<dbReference type="InterPro" id="IPR057514">
    <property type="entry name" value="NTF2_SigF"/>
</dbReference>
<proteinExistence type="predicted"/>
<feature type="domain" description="SigF-like NTF2-like" evidence="2">
    <location>
        <begin position="1"/>
        <end position="126"/>
    </location>
</feature>
<accession>A0A9P8V1D6</accession>
<feature type="transmembrane region" description="Helical" evidence="1">
    <location>
        <begin position="192"/>
        <end position="213"/>
    </location>
</feature>
<dbReference type="PANTHER" id="PTHR35393">
    <property type="entry name" value="CHROMOSOME 1, WHOLE GENOME SHOTGUN SEQUENCE"/>
    <property type="match status" value="1"/>
</dbReference>
<protein>
    <recommendedName>
        <fullName evidence="2">SigF-like NTF2-like domain-containing protein</fullName>
    </recommendedName>
</protein>
<dbReference type="Pfam" id="PF24840">
    <property type="entry name" value="NTF2_SigF"/>
    <property type="match status" value="1"/>
</dbReference>
<dbReference type="PANTHER" id="PTHR35393:SF1">
    <property type="entry name" value="SNOAL-LIKE DOMAIN-CONTAINING PROTEIN"/>
    <property type="match status" value="1"/>
</dbReference>
<dbReference type="AlphaFoldDB" id="A0A9P8V1D6"/>
<sequence>MDHPVKEIRTVIKSLVQGTPAEQERAINNYFLPEASFTHPFCHVPAVEPVTLPLTGYTISSRWFILMIYRWYRILSPRIDIEIDSVVHDQKANILYVTMTQIFTYFFLPFYHANPHFTIILTLEQRPLGPDGGPLPNPEAGAIADAPAGTATVNGDTPRMRYFIASQNDHYQVTEWLKFVAPWFGPLLHRGWQLFATLLSVAGALLLAPLSWLELQAGETSKKGLLAE</sequence>
<keyword evidence="1" id="KW-0472">Membrane</keyword>
<evidence type="ECO:0000313" key="4">
    <source>
        <dbReference type="Proteomes" id="UP000770015"/>
    </source>
</evidence>